<gene>
    <name evidence="1" type="ORF">S12H4_40403</name>
</gene>
<evidence type="ECO:0008006" key="2">
    <source>
        <dbReference type="Google" id="ProtNLM"/>
    </source>
</evidence>
<dbReference type="InterPro" id="IPR029063">
    <property type="entry name" value="SAM-dependent_MTases_sf"/>
</dbReference>
<reference evidence="1" key="1">
    <citation type="journal article" date="2014" name="Front. Microbiol.">
        <title>High frequency of phylogenetically diverse reductive dehalogenase-homologous genes in deep subseafloor sedimentary metagenomes.</title>
        <authorList>
            <person name="Kawai M."/>
            <person name="Futagami T."/>
            <person name="Toyoda A."/>
            <person name="Takaki Y."/>
            <person name="Nishi S."/>
            <person name="Hori S."/>
            <person name="Arai W."/>
            <person name="Tsubouchi T."/>
            <person name="Morono Y."/>
            <person name="Uchiyama I."/>
            <person name="Ito T."/>
            <person name="Fujiyama A."/>
            <person name="Inagaki F."/>
            <person name="Takami H."/>
        </authorList>
    </citation>
    <scope>NUCLEOTIDE SEQUENCE</scope>
    <source>
        <strain evidence="1">Expedition CK06-06</strain>
    </source>
</reference>
<name>X1TN36_9ZZZZ</name>
<dbReference type="EMBL" id="BARW01024514">
    <property type="protein sequence ID" value="GAI92786.1"/>
    <property type="molecule type" value="Genomic_DNA"/>
</dbReference>
<dbReference type="CDD" id="cd02440">
    <property type="entry name" value="AdoMet_MTases"/>
    <property type="match status" value="1"/>
</dbReference>
<feature type="non-terminal residue" evidence="1">
    <location>
        <position position="1"/>
    </location>
</feature>
<dbReference type="Gene3D" id="3.40.50.150">
    <property type="entry name" value="Vaccinia Virus protein VP39"/>
    <property type="match status" value="1"/>
</dbReference>
<evidence type="ECO:0000313" key="1">
    <source>
        <dbReference type="EMBL" id="GAI92786.1"/>
    </source>
</evidence>
<protein>
    <recommendedName>
        <fullName evidence="2">Methyltransferase type 11 domain-containing protein</fullName>
    </recommendedName>
</protein>
<comment type="caution">
    <text evidence="1">The sequence shown here is derived from an EMBL/GenBank/DDBJ whole genome shotgun (WGS) entry which is preliminary data.</text>
</comment>
<organism evidence="1">
    <name type="scientific">marine sediment metagenome</name>
    <dbReference type="NCBI Taxonomy" id="412755"/>
    <lineage>
        <taxon>unclassified sequences</taxon>
        <taxon>metagenomes</taxon>
        <taxon>ecological metagenomes</taxon>
    </lineage>
</organism>
<sequence length="113" mass="13003">EECYFYHTMDIPGFGCIQGPWDLRKVAHEYLGSVDFKGKRVLEIGTASGFLCFYMESLGAEVVACDLSENQLMDLVPFSRRDHEQRILDHRAGIRRVPPLRVNAFSLFDMRIC</sequence>
<dbReference type="AlphaFoldDB" id="X1TN36"/>
<proteinExistence type="predicted"/>
<dbReference type="SUPFAM" id="SSF53335">
    <property type="entry name" value="S-adenosyl-L-methionine-dependent methyltransferases"/>
    <property type="match status" value="1"/>
</dbReference>
<accession>X1TN36</accession>